<dbReference type="Proteomes" id="UP001164746">
    <property type="component" value="Chromosome 7"/>
</dbReference>
<keyword evidence="4" id="KW-0677">Repeat</keyword>
<keyword evidence="2" id="KW-0964">Secreted</keyword>
<dbReference type="Gene3D" id="2.20.100.10">
    <property type="entry name" value="Thrombospondin type-1 (TSP1) repeat"/>
    <property type="match status" value="1"/>
</dbReference>
<dbReference type="InterPro" id="IPR052065">
    <property type="entry name" value="Compl_asym_regulator"/>
</dbReference>
<evidence type="ECO:0000313" key="6">
    <source>
        <dbReference type="EMBL" id="WAR11239.1"/>
    </source>
</evidence>
<evidence type="ECO:0000256" key="1">
    <source>
        <dbReference type="ARBA" id="ARBA00004613"/>
    </source>
</evidence>
<evidence type="ECO:0000256" key="4">
    <source>
        <dbReference type="ARBA" id="ARBA00022737"/>
    </source>
</evidence>
<sequence length="114" mass="13041">MIEKMIRAEIKLEEFAKRMDLNDATVSDIRTDFRNEIQTTKEEVAMDLSDFIQKYVSDTTDGGWSDWSSWNMCPVTCGVSMVTRSRSCDNPAPRMFGRHCLGKRAYESKSSAKV</sequence>
<keyword evidence="7" id="KW-1185">Reference proteome</keyword>
<dbReference type="PANTHER" id="PTHR22906">
    <property type="entry name" value="PROPERDIN"/>
    <property type="match status" value="1"/>
</dbReference>
<evidence type="ECO:0000256" key="3">
    <source>
        <dbReference type="ARBA" id="ARBA00022729"/>
    </source>
</evidence>
<comment type="subcellular location">
    <subcellularLocation>
        <location evidence="1">Secreted</location>
    </subcellularLocation>
</comment>
<keyword evidence="3" id="KW-0732">Signal</keyword>
<accession>A0ABY7ES58</accession>
<dbReference type="PANTHER" id="PTHR22906:SF43">
    <property type="entry name" value="PROPERDIN"/>
    <property type="match status" value="1"/>
</dbReference>
<organism evidence="6 7">
    <name type="scientific">Mya arenaria</name>
    <name type="common">Soft-shell clam</name>
    <dbReference type="NCBI Taxonomy" id="6604"/>
    <lineage>
        <taxon>Eukaryota</taxon>
        <taxon>Metazoa</taxon>
        <taxon>Spiralia</taxon>
        <taxon>Lophotrochozoa</taxon>
        <taxon>Mollusca</taxon>
        <taxon>Bivalvia</taxon>
        <taxon>Autobranchia</taxon>
        <taxon>Heteroconchia</taxon>
        <taxon>Euheterodonta</taxon>
        <taxon>Imparidentia</taxon>
        <taxon>Neoheterodontei</taxon>
        <taxon>Myida</taxon>
        <taxon>Myoidea</taxon>
        <taxon>Myidae</taxon>
        <taxon>Mya</taxon>
    </lineage>
</organism>
<dbReference type="EMBL" id="CP111018">
    <property type="protein sequence ID" value="WAR11239.1"/>
    <property type="molecule type" value="Genomic_DNA"/>
</dbReference>
<dbReference type="InterPro" id="IPR000884">
    <property type="entry name" value="TSP1_rpt"/>
</dbReference>
<dbReference type="Pfam" id="PF00090">
    <property type="entry name" value="TSP_1"/>
    <property type="match status" value="1"/>
</dbReference>
<keyword evidence="5" id="KW-1015">Disulfide bond</keyword>
<protein>
    <submittedName>
        <fullName evidence="6">SEM5B-like protein</fullName>
    </submittedName>
</protein>
<dbReference type="PROSITE" id="PS50092">
    <property type="entry name" value="TSP1"/>
    <property type="match status" value="1"/>
</dbReference>
<evidence type="ECO:0000256" key="2">
    <source>
        <dbReference type="ARBA" id="ARBA00022525"/>
    </source>
</evidence>
<dbReference type="SUPFAM" id="SSF82895">
    <property type="entry name" value="TSP-1 type 1 repeat"/>
    <property type="match status" value="1"/>
</dbReference>
<dbReference type="InterPro" id="IPR036383">
    <property type="entry name" value="TSP1_rpt_sf"/>
</dbReference>
<gene>
    <name evidence="6" type="ORF">MAR_036315</name>
</gene>
<proteinExistence type="predicted"/>
<reference evidence="6" key="1">
    <citation type="submission" date="2022-11" db="EMBL/GenBank/DDBJ databases">
        <title>Centuries of genome instability and evolution in soft-shell clam transmissible cancer (bioRxiv).</title>
        <authorList>
            <person name="Hart S.F.M."/>
            <person name="Yonemitsu M.A."/>
            <person name="Giersch R.M."/>
            <person name="Beal B.F."/>
            <person name="Arriagada G."/>
            <person name="Davis B.W."/>
            <person name="Ostrander E.A."/>
            <person name="Goff S.P."/>
            <person name="Metzger M.J."/>
        </authorList>
    </citation>
    <scope>NUCLEOTIDE SEQUENCE</scope>
    <source>
        <strain evidence="6">MELC-2E11</strain>
        <tissue evidence="6">Siphon/mantle</tissue>
    </source>
</reference>
<name>A0ABY7ES58_MYAAR</name>
<evidence type="ECO:0000256" key="5">
    <source>
        <dbReference type="ARBA" id="ARBA00023157"/>
    </source>
</evidence>
<evidence type="ECO:0000313" key="7">
    <source>
        <dbReference type="Proteomes" id="UP001164746"/>
    </source>
</evidence>